<dbReference type="PRINTS" id="PR00070">
    <property type="entry name" value="DHFR"/>
</dbReference>
<dbReference type="AlphaFoldDB" id="A0A098GKQ2"/>
<dbReference type="EMBL" id="FMVN01000016">
    <property type="protein sequence ID" value="SCY74396.1"/>
    <property type="molecule type" value="Genomic_DNA"/>
</dbReference>
<evidence type="ECO:0000313" key="12">
    <source>
        <dbReference type="Proteomes" id="UP000032414"/>
    </source>
</evidence>
<evidence type="ECO:0000256" key="1">
    <source>
        <dbReference type="ARBA" id="ARBA00004903"/>
    </source>
</evidence>
<keyword evidence="6 8" id="KW-0560">Oxidoreductase</keyword>
<dbReference type="Pfam" id="PF00186">
    <property type="entry name" value="DHFR_1"/>
    <property type="match status" value="1"/>
</dbReference>
<evidence type="ECO:0000256" key="7">
    <source>
        <dbReference type="ARBA" id="ARBA00025067"/>
    </source>
</evidence>
<dbReference type="SUPFAM" id="SSF53597">
    <property type="entry name" value="Dihydrofolate reductase-like"/>
    <property type="match status" value="1"/>
</dbReference>
<dbReference type="FunFam" id="3.40.430.10:FF:000001">
    <property type="entry name" value="Dihydrofolate reductase"/>
    <property type="match status" value="1"/>
</dbReference>
<dbReference type="GO" id="GO:0046452">
    <property type="term" value="P:dihydrofolate metabolic process"/>
    <property type="evidence" value="ECO:0007669"/>
    <property type="project" value="TreeGrafter"/>
</dbReference>
<dbReference type="GO" id="GO:0046655">
    <property type="term" value="P:folic acid metabolic process"/>
    <property type="evidence" value="ECO:0007669"/>
    <property type="project" value="TreeGrafter"/>
</dbReference>
<evidence type="ECO:0000313" key="11">
    <source>
        <dbReference type="EMBL" id="SCY74396.1"/>
    </source>
</evidence>
<comment type="pathway">
    <text evidence="1 8">Cofactor biosynthesis; tetrahydrofolate biosynthesis; 5,6,7,8-tetrahydrofolate from 7,8-dihydrofolate: step 1/1.</text>
</comment>
<evidence type="ECO:0000313" key="10">
    <source>
        <dbReference type="EMBL" id="CEG62106.1"/>
    </source>
</evidence>
<dbReference type="HOGENOM" id="CLU_043966_5_1_6"/>
<reference evidence="12" key="1">
    <citation type="submission" date="2014-09" db="EMBL/GenBank/DDBJ databases">
        <authorList>
            <person name="Gomez-Valero L."/>
        </authorList>
    </citation>
    <scope>NUCLEOTIDE SEQUENCE [LARGE SCALE GENOMIC DNA]</scope>
    <source>
        <strain evidence="12">ATCC33218</strain>
    </source>
</reference>
<proteinExistence type="inferred from homology"/>
<comment type="function">
    <text evidence="7 8">Key enzyme in folate metabolism. Catalyzes an essential reaction for de novo glycine and purine synthesis, and for DNA precursor synthesis.</text>
</comment>
<evidence type="ECO:0000256" key="5">
    <source>
        <dbReference type="ARBA" id="ARBA00022857"/>
    </source>
</evidence>
<protein>
    <recommendedName>
        <fullName evidence="3 8">Dihydrofolate reductase</fullName>
        <ecNumber evidence="3 8">1.5.1.3</ecNumber>
    </recommendedName>
</protein>
<evidence type="ECO:0000313" key="13">
    <source>
        <dbReference type="Proteomes" id="UP000182998"/>
    </source>
</evidence>
<dbReference type="GO" id="GO:0004146">
    <property type="term" value="F:dihydrofolate reductase activity"/>
    <property type="evidence" value="ECO:0007669"/>
    <property type="project" value="UniProtKB-EC"/>
</dbReference>
<dbReference type="UniPathway" id="UPA00077">
    <property type="reaction ID" value="UER00158"/>
</dbReference>
<comment type="catalytic activity">
    <reaction evidence="8">
        <text>(6S)-5,6,7,8-tetrahydrofolate + NADP(+) = 7,8-dihydrofolate + NADPH + H(+)</text>
        <dbReference type="Rhea" id="RHEA:15009"/>
        <dbReference type="ChEBI" id="CHEBI:15378"/>
        <dbReference type="ChEBI" id="CHEBI:57451"/>
        <dbReference type="ChEBI" id="CHEBI:57453"/>
        <dbReference type="ChEBI" id="CHEBI:57783"/>
        <dbReference type="ChEBI" id="CHEBI:58349"/>
        <dbReference type="EC" id="1.5.1.3"/>
    </reaction>
</comment>
<dbReference type="PATRIC" id="fig|451.8.peg.2459"/>
<keyword evidence="13" id="KW-1185">Reference proteome</keyword>
<name>A0A098GKQ2_LEGMI</name>
<dbReference type="GO" id="GO:0005829">
    <property type="term" value="C:cytosol"/>
    <property type="evidence" value="ECO:0007669"/>
    <property type="project" value="TreeGrafter"/>
</dbReference>
<evidence type="ECO:0000256" key="8">
    <source>
        <dbReference type="PIRNR" id="PIRNR000194"/>
    </source>
</evidence>
<dbReference type="GO" id="GO:0006730">
    <property type="term" value="P:one-carbon metabolic process"/>
    <property type="evidence" value="ECO:0007669"/>
    <property type="project" value="UniProtKB-KW"/>
</dbReference>
<keyword evidence="5 8" id="KW-0521">NADP</keyword>
<dbReference type="InterPro" id="IPR001796">
    <property type="entry name" value="DHFR_dom"/>
</dbReference>
<reference evidence="11 13" key="3">
    <citation type="submission" date="2016-10" db="EMBL/GenBank/DDBJ databases">
        <authorList>
            <person name="Varghese N."/>
            <person name="Submissions S."/>
        </authorList>
    </citation>
    <scope>NUCLEOTIDE SEQUENCE [LARGE SCALE GENOMIC DNA]</scope>
    <source>
        <strain evidence="11 13">ATCC 33218</strain>
    </source>
</reference>
<dbReference type="Gene3D" id="3.40.430.10">
    <property type="entry name" value="Dihydrofolate Reductase, subunit A"/>
    <property type="match status" value="1"/>
</dbReference>
<dbReference type="PIRSF" id="PIRSF000194">
    <property type="entry name" value="DHFR"/>
    <property type="match status" value="1"/>
</dbReference>
<organism evidence="10 12">
    <name type="scientific">Legionella micdadei</name>
    <name type="common">Tatlockia micdadei</name>
    <dbReference type="NCBI Taxonomy" id="451"/>
    <lineage>
        <taxon>Bacteria</taxon>
        <taxon>Pseudomonadati</taxon>
        <taxon>Pseudomonadota</taxon>
        <taxon>Gammaproteobacteria</taxon>
        <taxon>Legionellales</taxon>
        <taxon>Legionellaceae</taxon>
        <taxon>Legionella</taxon>
    </lineage>
</organism>
<gene>
    <name evidence="10" type="primary">dhfrIII</name>
    <name evidence="10" type="ORF">LMI_2867</name>
    <name evidence="11" type="ORF">SAMN02982997_02752</name>
</gene>
<dbReference type="PANTHER" id="PTHR48069">
    <property type="entry name" value="DIHYDROFOLATE REDUCTASE"/>
    <property type="match status" value="1"/>
</dbReference>
<evidence type="ECO:0000256" key="2">
    <source>
        <dbReference type="ARBA" id="ARBA00009539"/>
    </source>
</evidence>
<keyword evidence="4 8" id="KW-0554">One-carbon metabolism</keyword>
<evidence type="ECO:0000256" key="3">
    <source>
        <dbReference type="ARBA" id="ARBA00012856"/>
    </source>
</evidence>
<reference evidence="10" key="2">
    <citation type="submission" date="2014-09" db="EMBL/GenBank/DDBJ databases">
        <authorList>
            <person name="GOMEZ-VALERO Laura"/>
        </authorList>
    </citation>
    <scope>NUCLEOTIDE SEQUENCE</scope>
    <source>
        <strain evidence="10">ATCC33218</strain>
    </source>
</reference>
<evidence type="ECO:0000256" key="4">
    <source>
        <dbReference type="ARBA" id="ARBA00022563"/>
    </source>
</evidence>
<dbReference type="KEGG" id="tmc:LMI_2867"/>
<dbReference type="InterPro" id="IPR024072">
    <property type="entry name" value="DHFR-like_dom_sf"/>
</dbReference>
<dbReference type="EC" id="1.5.1.3" evidence="3 8"/>
<comment type="similarity">
    <text evidence="2 8">Belongs to the dihydrofolate reductase family.</text>
</comment>
<dbReference type="CDD" id="cd00209">
    <property type="entry name" value="DHFR"/>
    <property type="match status" value="1"/>
</dbReference>
<accession>A0A098GKQ2</accession>
<dbReference type="EMBL" id="LN614830">
    <property type="protein sequence ID" value="CEG62106.1"/>
    <property type="molecule type" value="Genomic_DNA"/>
</dbReference>
<dbReference type="PROSITE" id="PS51330">
    <property type="entry name" value="DHFR_2"/>
    <property type="match status" value="1"/>
</dbReference>
<dbReference type="GO" id="GO:0070401">
    <property type="term" value="F:NADP+ binding"/>
    <property type="evidence" value="ECO:0007669"/>
    <property type="project" value="UniProtKB-ARBA"/>
</dbReference>
<evidence type="ECO:0000259" key="9">
    <source>
        <dbReference type="PROSITE" id="PS51330"/>
    </source>
</evidence>
<dbReference type="OrthoDB" id="9804315at2"/>
<dbReference type="Proteomes" id="UP000032414">
    <property type="component" value="Chromosome I"/>
</dbReference>
<feature type="domain" description="DHFR" evidence="9">
    <location>
        <begin position="3"/>
        <end position="160"/>
    </location>
</feature>
<dbReference type="RefSeq" id="WP_045100232.1">
    <property type="nucleotide sequence ID" value="NZ_CP020614.1"/>
</dbReference>
<evidence type="ECO:0000256" key="6">
    <source>
        <dbReference type="ARBA" id="ARBA00023002"/>
    </source>
</evidence>
<dbReference type="STRING" id="451.B6N58_13235"/>
<sequence length="164" mass="18552">MTKISLIAAVDEQNGLGKDNELLCHLPADLQHFKSITMGKPVIMGRKTYESIGKPLPGRQNIVLSRHKIAIDGVQVVDTLAKALALTTEAPEIMIIGGATVYEQALPYASKIYLTIIHHQFAADVFFPELDQSIWRCDETTFRERDHKNKYDLTFCRFNRINTH</sequence>
<dbReference type="InterPro" id="IPR012259">
    <property type="entry name" value="DHFR"/>
</dbReference>
<dbReference type="PANTHER" id="PTHR48069:SF3">
    <property type="entry name" value="DIHYDROFOLATE REDUCTASE"/>
    <property type="match status" value="1"/>
</dbReference>
<dbReference type="Proteomes" id="UP000182998">
    <property type="component" value="Unassembled WGS sequence"/>
</dbReference>
<dbReference type="GO" id="GO:0046654">
    <property type="term" value="P:tetrahydrofolate biosynthetic process"/>
    <property type="evidence" value="ECO:0007669"/>
    <property type="project" value="UniProtKB-UniPathway"/>
</dbReference>